<comment type="caution">
    <text evidence="1">The sequence shown here is derived from an EMBL/GenBank/DDBJ whole genome shotgun (WGS) entry which is preliminary data.</text>
</comment>
<dbReference type="AlphaFoldDB" id="A0AAD8NCK2"/>
<dbReference type="Proteomes" id="UP001237642">
    <property type="component" value="Unassembled WGS sequence"/>
</dbReference>
<reference evidence="1" key="1">
    <citation type="submission" date="2023-02" db="EMBL/GenBank/DDBJ databases">
        <title>Genome of toxic invasive species Heracleum sosnowskyi carries increased number of genes despite the absence of recent whole-genome duplications.</title>
        <authorList>
            <person name="Schelkunov M."/>
            <person name="Shtratnikova V."/>
            <person name="Makarenko M."/>
            <person name="Klepikova A."/>
            <person name="Omelchenko D."/>
            <person name="Novikova G."/>
            <person name="Obukhova E."/>
            <person name="Bogdanov V."/>
            <person name="Penin A."/>
            <person name="Logacheva M."/>
        </authorList>
    </citation>
    <scope>NUCLEOTIDE SEQUENCE</scope>
    <source>
        <strain evidence="1">Hsosn_3</strain>
        <tissue evidence="1">Leaf</tissue>
    </source>
</reference>
<evidence type="ECO:0000313" key="1">
    <source>
        <dbReference type="EMBL" id="KAK1402843.1"/>
    </source>
</evidence>
<protein>
    <submittedName>
        <fullName evidence="1">Uncharacterized protein</fullName>
    </submittedName>
</protein>
<accession>A0AAD8NCK2</accession>
<keyword evidence="2" id="KW-1185">Reference proteome</keyword>
<sequence>MVKSKKELEASSAIWRSAIEEDEDECFEGNLFATPNDSNFNINLHSDNNKKTKKIYEEEFQDSSITKVDSQLSYTFRRNYQFLQNVFSVDTLVKPLPPAMAENVSRNLTFFRRVFTQFTDPDGISNAKKSLGFGREDKFREVR</sequence>
<evidence type="ECO:0000313" key="2">
    <source>
        <dbReference type="Proteomes" id="UP001237642"/>
    </source>
</evidence>
<proteinExistence type="predicted"/>
<dbReference type="PANTHER" id="PTHR37191:SF1">
    <property type="entry name" value="OS08G0112600 PROTEIN"/>
    <property type="match status" value="1"/>
</dbReference>
<name>A0AAD8NCK2_9APIA</name>
<dbReference type="PANTHER" id="PTHR37191">
    <property type="entry name" value="ZINC FINGER/BTB DOMAIN PROTEIN"/>
    <property type="match status" value="1"/>
</dbReference>
<gene>
    <name evidence="1" type="ORF">POM88_002448</name>
</gene>
<reference evidence="1" key="2">
    <citation type="submission" date="2023-05" db="EMBL/GenBank/DDBJ databases">
        <authorList>
            <person name="Schelkunov M.I."/>
        </authorList>
    </citation>
    <scope>NUCLEOTIDE SEQUENCE</scope>
    <source>
        <strain evidence="1">Hsosn_3</strain>
        <tissue evidence="1">Leaf</tissue>
    </source>
</reference>
<dbReference type="EMBL" id="JAUIZM010000001">
    <property type="protein sequence ID" value="KAK1402843.1"/>
    <property type="molecule type" value="Genomic_DNA"/>
</dbReference>
<dbReference type="GO" id="GO:0009941">
    <property type="term" value="C:chloroplast envelope"/>
    <property type="evidence" value="ECO:0007669"/>
    <property type="project" value="TreeGrafter"/>
</dbReference>
<organism evidence="1 2">
    <name type="scientific">Heracleum sosnowskyi</name>
    <dbReference type="NCBI Taxonomy" id="360622"/>
    <lineage>
        <taxon>Eukaryota</taxon>
        <taxon>Viridiplantae</taxon>
        <taxon>Streptophyta</taxon>
        <taxon>Embryophyta</taxon>
        <taxon>Tracheophyta</taxon>
        <taxon>Spermatophyta</taxon>
        <taxon>Magnoliopsida</taxon>
        <taxon>eudicotyledons</taxon>
        <taxon>Gunneridae</taxon>
        <taxon>Pentapetalae</taxon>
        <taxon>asterids</taxon>
        <taxon>campanulids</taxon>
        <taxon>Apiales</taxon>
        <taxon>Apiaceae</taxon>
        <taxon>Apioideae</taxon>
        <taxon>apioid superclade</taxon>
        <taxon>Tordylieae</taxon>
        <taxon>Tordyliinae</taxon>
        <taxon>Heracleum</taxon>
    </lineage>
</organism>